<name>A0A3L8RSH9_CHLGU</name>
<sequence>MPWAPAQPCLGTPTTPRWTPASQRPARPPPPTPGRGLRSQQHPGVGRWLGQAVPAPGSTPRPPPQGTVLQFFTRLRRHASLDGASPYFRIKKWKLESTQRASSLDTRGSPKRRQFQRQRAASESMDQEDRDPHQTDIIQYIAHTDDVSFHPAGGPFLPSPTSPPPSLGRLEPGEGGAGSPGECSVPEQPSAYHDIWSLRASLELYAASERSNDQDSVRSDGGDSVSSTAGVPPCPSPSLDEAEGPEEKFWGRPKPEESEPGTRKLLQMDSGYASIEAPSRGGEEGPPQGPDSLREAHLLHQRRAERNHL</sequence>
<feature type="compositionally biased region" description="Pro residues" evidence="1">
    <location>
        <begin position="157"/>
        <end position="166"/>
    </location>
</feature>
<feature type="region of interest" description="Disordered" evidence="1">
    <location>
        <begin position="207"/>
        <end position="309"/>
    </location>
</feature>
<dbReference type="InterPro" id="IPR037658">
    <property type="entry name" value="CBARP"/>
</dbReference>
<dbReference type="PANTHER" id="PTHR28597:SF1">
    <property type="entry name" value="VOLTAGE-DEPENDENT CALCIUM CHANNEL BETA SUBUNIT-ASSOCIATED REGULATORY PROTEIN"/>
    <property type="match status" value="1"/>
</dbReference>
<feature type="region of interest" description="Disordered" evidence="1">
    <location>
        <begin position="97"/>
        <end position="189"/>
    </location>
</feature>
<evidence type="ECO:0008006" key="4">
    <source>
        <dbReference type="Google" id="ProtNLM"/>
    </source>
</evidence>
<dbReference type="Proteomes" id="UP000276834">
    <property type="component" value="Unassembled WGS sequence"/>
</dbReference>
<organism evidence="2 3">
    <name type="scientific">Chloebia gouldiae</name>
    <name type="common">Gouldian finch</name>
    <name type="synonym">Erythrura gouldiae</name>
    <dbReference type="NCBI Taxonomy" id="44316"/>
    <lineage>
        <taxon>Eukaryota</taxon>
        <taxon>Metazoa</taxon>
        <taxon>Chordata</taxon>
        <taxon>Craniata</taxon>
        <taxon>Vertebrata</taxon>
        <taxon>Euteleostomi</taxon>
        <taxon>Archelosauria</taxon>
        <taxon>Archosauria</taxon>
        <taxon>Dinosauria</taxon>
        <taxon>Saurischia</taxon>
        <taxon>Theropoda</taxon>
        <taxon>Coelurosauria</taxon>
        <taxon>Aves</taxon>
        <taxon>Neognathae</taxon>
        <taxon>Neoaves</taxon>
        <taxon>Telluraves</taxon>
        <taxon>Australaves</taxon>
        <taxon>Passeriformes</taxon>
        <taxon>Passeroidea</taxon>
        <taxon>Passeridae</taxon>
        <taxon>Chloebia</taxon>
    </lineage>
</organism>
<dbReference type="OrthoDB" id="6247020at2759"/>
<feature type="region of interest" description="Disordered" evidence="1">
    <location>
        <begin position="1"/>
        <end position="67"/>
    </location>
</feature>
<feature type="compositionally biased region" description="Basic and acidic residues" evidence="1">
    <location>
        <begin position="245"/>
        <end position="262"/>
    </location>
</feature>
<evidence type="ECO:0000313" key="3">
    <source>
        <dbReference type="Proteomes" id="UP000276834"/>
    </source>
</evidence>
<dbReference type="PANTHER" id="PTHR28597">
    <property type="entry name" value="VOLTAGE-DEPENDENT CALCIUM CHANNEL BETA SUBUNIT-ASSOCIATED REGULATORY PROTEIN"/>
    <property type="match status" value="1"/>
</dbReference>
<gene>
    <name evidence="2" type="ORF">DV515_00016484</name>
</gene>
<evidence type="ECO:0000313" key="2">
    <source>
        <dbReference type="EMBL" id="RLV83428.1"/>
    </source>
</evidence>
<protein>
    <recommendedName>
        <fullName evidence="4">CACN subunit beta associated regulatory protein</fullName>
    </recommendedName>
</protein>
<dbReference type="STRING" id="44316.ENSEGOP00005018892"/>
<dbReference type="AlphaFoldDB" id="A0A3L8RSH9"/>
<feature type="compositionally biased region" description="Basic and acidic residues" evidence="1">
    <location>
        <begin position="210"/>
        <end position="221"/>
    </location>
</feature>
<comment type="caution">
    <text evidence="2">The sequence shown here is derived from an EMBL/GenBank/DDBJ whole genome shotgun (WGS) entry which is preliminary data.</text>
</comment>
<dbReference type="GO" id="GO:0005886">
    <property type="term" value="C:plasma membrane"/>
    <property type="evidence" value="ECO:0007669"/>
    <property type="project" value="TreeGrafter"/>
</dbReference>
<feature type="compositionally biased region" description="Basic and acidic residues" evidence="1">
    <location>
        <begin position="292"/>
        <end position="309"/>
    </location>
</feature>
<keyword evidence="3" id="KW-1185">Reference proteome</keyword>
<dbReference type="GO" id="GO:0030141">
    <property type="term" value="C:secretory granule"/>
    <property type="evidence" value="ECO:0007669"/>
    <property type="project" value="TreeGrafter"/>
</dbReference>
<dbReference type="EMBL" id="QUSF01000325">
    <property type="protein sequence ID" value="RLV83428.1"/>
    <property type="molecule type" value="Genomic_DNA"/>
</dbReference>
<dbReference type="GO" id="GO:0044325">
    <property type="term" value="F:transmembrane transporter binding"/>
    <property type="evidence" value="ECO:0007669"/>
    <property type="project" value="InterPro"/>
</dbReference>
<evidence type="ECO:0000256" key="1">
    <source>
        <dbReference type="SAM" id="MobiDB-lite"/>
    </source>
</evidence>
<feature type="compositionally biased region" description="Polar residues" evidence="1">
    <location>
        <begin position="97"/>
        <end position="106"/>
    </location>
</feature>
<accession>A0A3L8RSH9</accession>
<proteinExistence type="predicted"/>
<reference evidence="2 3" key="1">
    <citation type="journal article" date="2018" name="Proc. R. Soc. B">
        <title>A non-coding region near Follistatin controls head colour polymorphism in the Gouldian finch.</title>
        <authorList>
            <person name="Toomey M.B."/>
            <person name="Marques C.I."/>
            <person name="Andrade P."/>
            <person name="Araujo P.M."/>
            <person name="Sabatino S."/>
            <person name="Gazda M.A."/>
            <person name="Afonso S."/>
            <person name="Lopes R.J."/>
            <person name="Corbo J.C."/>
            <person name="Carneiro M."/>
        </authorList>
    </citation>
    <scope>NUCLEOTIDE SEQUENCE [LARGE SCALE GENOMIC DNA]</scope>
    <source>
        <strain evidence="2">Red01</strain>
        <tissue evidence="2">Muscle</tissue>
    </source>
</reference>
<dbReference type="GO" id="GO:0045955">
    <property type="term" value="P:negative regulation of calcium ion-dependent exocytosis"/>
    <property type="evidence" value="ECO:0007669"/>
    <property type="project" value="TreeGrafter"/>
</dbReference>